<reference evidence="4" key="1">
    <citation type="journal article" date="2012" name="Nat. Genet.">
        <title>Whole-genome sequence of Schistosoma haematobium.</title>
        <authorList>
            <person name="Young N.D."/>
            <person name="Jex A.R."/>
            <person name="Li B."/>
            <person name="Liu S."/>
            <person name="Yang L."/>
            <person name="Xiong Z."/>
            <person name="Li Y."/>
            <person name="Cantacessi C."/>
            <person name="Hall R.S."/>
            <person name="Xu X."/>
            <person name="Chen F."/>
            <person name="Wu X."/>
            <person name="Zerlotini A."/>
            <person name="Oliveira G."/>
            <person name="Hofmann A."/>
            <person name="Zhang G."/>
            <person name="Fang X."/>
            <person name="Kang Y."/>
            <person name="Campbell B.E."/>
            <person name="Loukas A."/>
            <person name="Ranganathan S."/>
            <person name="Rollinson D."/>
            <person name="Rinaldi G."/>
            <person name="Brindley P.J."/>
            <person name="Yang H."/>
            <person name="Wang J."/>
            <person name="Wang J."/>
            <person name="Gasser R.B."/>
        </authorList>
    </citation>
    <scope>NUCLEOTIDE SEQUENCE</scope>
</reference>
<reference evidence="4" key="3">
    <citation type="submission" date="2021-06" db="EMBL/GenBank/DDBJ databases">
        <title>Chromosome-level genome assembly for S. haematobium.</title>
        <authorList>
            <person name="Stroehlein A.J."/>
        </authorList>
    </citation>
    <scope>NUCLEOTIDE SEQUENCE</scope>
</reference>
<evidence type="ECO:0000259" key="3">
    <source>
        <dbReference type="PROSITE" id="PS51845"/>
    </source>
</evidence>
<evidence type="ECO:0000313" key="5">
    <source>
        <dbReference type="Proteomes" id="UP000471633"/>
    </source>
</evidence>
<protein>
    <submittedName>
        <fullName evidence="4">cGMP-dependent 3',5'-cyclic phosphodiesterase</fullName>
    </submittedName>
</protein>
<evidence type="ECO:0000256" key="1">
    <source>
        <dbReference type="ARBA" id="ARBA00022723"/>
    </source>
</evidence>
<dbReference type="PANTHER" id="PTHR11347">
    <property type="entry name" value="CYCLIC NUCLEOTIDE PHOSPHODIESTERASE"/>
    <property type="match status" value="1"/>
</dbReference>
<dbReference type="KEGG" id="shx:MS3_00007169"/>
<dbReference type="InterPro" id="IPR036971">
    <property type="entry name" value="PDEase_catalytic_dom_sf"/>
</dbReference>
<feature type="domain" description="PDEase" evidence="3">
    <location>
        <begin position="1"/>
        <end position="276"/>
    </location>
</feature>
<dbReference type="GO" id="GO:0046872">
    <property type="term" value="F:metal ion binding"/>
    <property type="evidence" value="ECO:0007669"/>
    <property type="project" value="UniProtKB-KW"/>
</dbReference>
<dbReference type="SUPFAM" id="SSF109604">
    <property type="entry name" value="HD-domain/PDEase-like"/>
    <property type="match status" value="1"/>
</dbReference>
<keyword evidence="5" id="KW-1185">Reference proteome</keyword>
<dbReference type="InterPro" id="IPR002073">
    <property type="entry name" value="PDEase_catalytic_dom"/>
</dbReference>
<evidence type="ECO:0000256" key="2">
    <source>
        <dbReference type="ARBA" id="ARBA00022801"/>
    </source>
</evidence>
<reference evidence="4" key="2">
    <citation type="journal article" date="2019" name="Gigascience">
        <title>High-quality Schistosoma haematobium genome achieved by single-molecule and long-range sequencing.</title>
        <authorList>
            <person name="Stroehlein A.J."/>
            <person name="Korhonen P.K."/>
            <person name="Chong T.M."/>
            <person name="Lim Y.L."/>
            <person name="Chan K.G."/>
            <person name="Webster B."/>
            <person name="Rollinson D."/>
            <person name="Brindley P.J."/>
            <person name="Gasser R.B."/>
            <person name="Young N.D."/>
        </authorList>
    </citation>
    <scope>NUCLEOTIDE SEQUENCE</scope>
</reference>
<gene>
    <name evidence="4" type="primary">PDE2A_1</name>
    <name evidence="4" type="ORF">MS3_00007169</name>
</gene>
<reference evidence="4" key="4">
    <citation type="journal article" date="2022" name="PLoS Pathog.">
        <title>Chromosome-level genome of Schistosoma haematobium underpins genome-wide explorations of molecular variation.</title>
        <authorList>
            <person name="Stroehlein A.J."/>
            <person name="Korhonen P.K."/>
            <person name="Lee V.V."/>
            <person name="Ralph S.A."/>
            <person name="Mentink-Kane M."/>
            <person name="You H."/>
            <person name="McManus D.P."/>
            <person name="Tchuente L.T."/>
            <person name="Stothard J.R."/>
            <person name="Kaur P."/>
            <person name="Dudchenko O."/>
            <person name="Aiden E.L."/>
            <person name="Yang B."/>
            <person name="Yang H."/>
            <person name="Emery A.M."/>
            <person name="Webster B.L."/>
            <person name="Brindley P.J."/>
            <person name="Rollinson D."/>
            <person name="Chang B.C.H."/>
            <person name="Gasser R.B."/>
            <person name="Young N.D."/>
        </authorList>
    </citation>
    <scope>NUCLEOTIDE SEQUENCE</scope>
</reference>
<keyword evidence="1" id="KW-0479">Metal-binding</keyword>
<dbReference type="RefSeq" id="XP_035588500.2">
    <property type="nucleotide sequence ID" value="XM_035731077.2"/>
</dbReference>
<dbReference type="Gene3D" id="1.10.1300.10">
    <property type="entry name" value="3'5'-cyclic nucleotide phosphodiesterase, catalytic domain"/>
    <property type="match status" value="1"/>
</dbReference>
<evidence type="ECO:0000313" key="4">
    <source>
        <dbReference type="EMBL" id="KAH9582391.1"/>
    </source>
</evidence>
<dbReference type="EMBL" id="AMPZ03000005">
    <property type="protein sequence ID" value="KAH9582391.1"/>
    <property type="molecule type" value="Genomic_DNA"/>
</dbReference>
<dbReference type="Pfam" id="PF00233">
    <property type="entry name" value="PDEase_I"/>
    <property type="match status" value="1"/>
</dbReference>
<accession>A0A922LFI1</accession>
<proteinExistence type="predicted"/>
<dbReference type="GeneID" id="58546397"/>
<dbReference type="Proteomes" id="UP000471633">
    <property type="component" value="Unassembled WGS sequence"/>
</dbReference>
<dbReference type="CTD" id="58546397"/>
<organism evidence="4 5">
    <name type="scientific">Schistosoma haematobium</name>
    <name type="common">Blood fluke</name>
    <dbReference type="NCBI Taxonomy" id="6185"/>
    <lineage>
        <taxon>Eukaryota</taxon>
        <taxon>Metazoa</taxon>
        <taxon>Spiralia</taxon>
        <taxon>Lophotrochozoa</taxon>
        <taxon>Platyhelminthes</taxon>
        <taxon>Trematoda</taxon>
        <taxon>Digenea</taxon>
        <taxon>Strigeidida</taxon>
        <taxon>Schistosomatoidea</taxon>
        <taxon>Schistosomatidae</taxon>
        <taxon>Schistosoma</taxon>
    </lineage>
</organism>
<dbReference type="GO" id="GO:0004114">
    <property type="term" value="F:3',5'-cyclic-nucleotide phosphodiesterase activity"/>
    <property type="evidence" value="ECO:0007669"/>
    <property type="project" value="InterPro"/>
</dbReference>
<comment type="caution">
    <text evidence="4">The sequence shown here is derived from an EMBL/GenBank/DDBJ whole genome shotgun (WGS) entry which is preliminary data.</text>
</comment>
<dbReference type="PROSITE" id="PS51845">
    <property type="entry name" value="PDEASE_I_2"/>
    <property type="match status" value="1"/>
</dbReference>
<dbReference type="AlphaFoldDB" id="A0A922LFI1"/>
<name>A0A922LFI1_SCHHA</name>
<sequence>MNWQSNGRIPTAVEHVELKTTISQNQSDSSIQTSRQFCCTEANIAYKCIIFFEDSASFDCLQTKSELYRSLWNNQLNGIRHYTSTSLTTRNQLTASTEQHYGNCFDATAYEYERFKLLLKHIILATDLYQHISIIPEFIQLSNVSYNPFNRRHHELLLSILVTSCDLNDQCKHWLNTLDSAKFIYYEFFHQGDLEKSWNTIPLLSSFDREKAFIPELQIHFIDSIVLPCFKSGFSIQMSKQFYCMERKPGELRKSSSTRYKCLLTTVYAKYFRSVG</sequence>
<dbReference type="GO" id="GO:0007165">
    <property type="term" value="P:signal transduction"/>
    <property type="evidence" value="ECO:0007669"/>
    <property type="project" value="InterPro"/>
</dbReference>
<keyword evidence="2" id="KW-0378">Hydrolase</keyword>